<name>A0A1P8WFZ5_9PLAN</name>
<keyword evidence="3" id="KW-1185">Reference proteome</keyword>
<dbReference type="EMBL" id="CP017641">
    <property type="protein sequence ID" value="APZ92989.1"/>
    <property type="molecule type" value="Genomic_DNA"/>
</dbReference>
<feature type="chain" id="PRO_5012253198" evidence="1">
    <location>
        <begin position="24"/>
        <end position="62"/>
    </location>
</feature>
<dbReference type="AlphaFoldDB" id="A0A1P8WFZ5"/>
<accession>A0A1P8WFZ5</accession>
<evidence type="ECO:0000256" key="1">
    <source>
        <dbReference type="SAM" id="SignalP"/>
    </source>
</evidence>
<protein>
    <submittedName>
        <fullName evidence="2">Uncharacterized protein</fullName>
    </submittedName>
</protein>
<feature type="signal peptide" evidence="1">
    <location>
        <begin position="1"/>
        <end position="23"/>
    </location>
</feature>
<organism evidence="2 3">
    <name type="scientific">Fuerstiella marisgermanici</name>
    <dbReference type="NCBI Taxonomy" id="1891926"/>
    <lineage>
        <taxon>Bacteria</taxon>
        <taxon>Pseudomonadati</taxon>
        <taxon>Planctomycetota</taxon>
        <taxon>Planctomycetia</taxon>
        <taxon>Planctomycetales</taxon>
        <taxon>Planctomycetaceae</taxon>
        <taxon>Fuerstiella</taxon>
    </lineage>
</organism>
<keyword evidence="1" id="KW-0732">Signal</keyword>
<gene>
    <name evidence="2" type="ORF">Fuma_02601</name>
</gene>
<proteinExistence type="predicted"/>
<dbReference type="KEGG" id="fmr:Fuma_02601"/>
<evidence type="ECO:0000313" key="2">
    <source>
        <dbReference type="EMBL" id="APZ92989.1"/>
    </source>
</evidence>
<reference evidence="2 3" key="1">
    <citation type="journal article" date="2016" name="Front. Microbiol.">
        <title>Fuerstia marisgermanicae gen. nov., sp. nov., an Unusual Member of the Phylum Planctomycetes from the German Wadden Sea.</title>
        <authorList>
            <person name="Kohn T."/>
            <person name="Heuer A."/>
            <person name="Jogler M."/>
            <person name="Vollmers J."/>
            <person name="Boedeker C."/>
            <person name="Bunk B."/>
            <person name="Rast P."/>
            <person name="Borchert D."/>
            <person name="Glockner I."/>
            <person name="Freese H.M."/>
            <person name="Klenk H.P."/>
            <person name="Overmann J."/>
            <person name="Kaster A.K."/>
            <person name="Rohde M."/>
            <person name="Wiegand S."/>
            <person name="Jogler C."/>
        </authorList>
    </citation>
    <scope>NUCLEOTIDE SEQUENCE [LARGE SCALE GENOMIC DNA]</scope>
    <source>
        <strain evidence="2 3">NH11</strain>
    </source>
</reference>
<evidence type="ECO:0000313" key="3">
    <source>
        <dbReference type="Proteomes" id="UP000187735"/>
    </source>
</evidence>
<dbReference type="Proteomes" id="UP000187735">
    <property type="component" value="Chromosome"/>
</dbReference>
<sequence precursor="true">MKLHVRLSLTLLIASLMTTSAHAEIMTTNRTGFGNFSIPAHNILEGIAGNCTDVQRRIFIWG</sequence>